<keyword evidence="2" id="KW-0378">Hydrolase</keyword>
<feature type="region of interest" description="Disordered" evidence="1">
    <location>
        <begin position="1"/>
        <end position="37"/>
    </location>
</feature>
<reference evidence="2" key="1">
    <citation type="journal article" date="2019" name="Sci. Rep.">
        <title>Draft genome of Tanacetum cinerariifolium, the natural source of mosquito coil.</title>
        <authorList>
            <person name="Yamashiro T."/>
            <person name="Shiraishi A."/>
            <person name="Satake H."/>
            <person name="Nakayama K."/>
        </authorList>
    </citation>
    <scope>NUCLEOTIDE SEQUENCE</scope>
</reference>
<evidence type="ECO:0000313" key="2">
    <source>
        <dbReference type="EMBL" id="GEU85158.1"/>
    </source>
</evidence>
<protein>
    <submittedName>
        <fullName evidence="2">Ulp1 protease family, C-terminal catalytic domain-containing protein</fullName>
    </submittedName>
</protein>
<accession>A0A6L2NFY1</accession>
<proteinExistence type="predicted"/>
<comment type="caution">
    <text evidence="2">The sequence shown here is derived from an EMBL/GenBank/DDBJ whole genome shotgun (WGS) entry which is preliminary data.</text>
</comment>
<dbReference type="GO" id="GO:0006508">
    <property type="term" value="P:proteolysis"/>
    <property type="evidence" value="ECO:0007669"/>
    <property type="project" value="UniProtKB-KW"/>
</dbReference>
<dbReference type="GO" id="GO:0008233">
    <property type="term" value="F:peptidase activity"/>
    <property type="evidence" value="ECO:0007669"/>
    <property type="project" value="UniProtKB-KW"/>
</dbReference>
<evidence type="ECO:0000256" key="1">
    <source>
        <dbReference type="SAM" id="MobiDB-lite"/>
    </source>
</evidence>
<organism evidence="2">
    <name type="scientific">Tanacetum cinerariifolium</name>
    <name type="common">Dalmatian daisy</name>
    <name type="synonym">Chrysanthemum cinerariifolium</name>
    <dbReference type="NCBI Taxonomy" id="118510"/>
    <lineage>
        <taxon>Eukaryota</taxon>
        <taxon>Viridiplantae</taxon>
        <taxon>Streptophyta</taxon>
        <taxon>Embryophyta</taxon>
        <taxon>Tracheophyta</taxon>
        <taxon>Spermatophyta</taxon>
        <taxon>Magnoliopsida</taxon>
        <taxon>eudicotyledons</taxon>
        <taxon>Gunneridae</taxon>
        <taxon>Pentapetalae</taxon>
        <taxon>asterids</taxon>
        <taxon>campanulids</taxon>
        <taxon>Asterales</taxon>
        <taxon>Asteraceae</taxon>
        <taxon>Asteroideae</taxon>
        <taxon>Anthemideae</taxon>
        <taxon>Anthemidinae</taxon>
        <taxon>Tanacetum</taxon>
    </lineage>
</organism>
<gene>
    <name evidence="2" type="ORF">Tci_057136</name>
</gene>
<name>A0A6L2NFY1_TANCI</name>
<sequence>MPATPSPRAVSSRDLVGGSRNVPRPSHGDISCSGSGTRGVEQMLLDDHHIDDDDDEGVELTEPGVKPSNAIRTRAIRLYDKNTRGSRSFNSTKKYLEIKHARHIRSTELFIHTHVMKGMNSLLQPLIVKRSSAKNGSAGGNKATMEKRTAGNGLAWAVEPRWVNDKSGDHIVRYGNLFTISHLAQQRHKDNDTAYKTKVACITDIAKLQAGYLFLEVPWSNEHSLENKELNAIIGAWFTLWQD</sequence>
<keyword evidence="2" id="KW-0645">Protease</keyword>
<dbReference type="AlphaFoldDB" id="A0A6L2NFY1"/>
<dbReference type="EMBL" id="BKCJ010009048">
    <property type="protein sequence ID" value="GEU85158.1"/>
    <property type="molecule type" value="Genomic_DNA"/>
</dbReference>